<dbReference type="Proteomes" id="UP001152622">
    <property type="component" value="Chromosome 6"/>
</dbReference>
<evidence type="ECO:0000313" key="2">
    <source>
        <dbReference type="Proteomes" id="UP001152622"/>
    </source>
</evidence>
<sequence>MNEDVSTEGVRDMSFHENIASLLKIQLFSLQHHNDVTKTFTFKLGKVFHAMTVTRVWGEGQEVEETSRPRHKGVEHWWVNC</sequence>
<reference evidence="1" key="1">
    <citation type="journal article" date="2023" name="Science">
        <title>Genome structures resolve the early diversification of teleost fishes.</title>
        <authorList>
            <person name="Parey E."/>
            <person name="Louis A."/>
            <person name="Montfort J."/>
            <person name="Bouchez O."/>
            <person name="Roques C."/>
            <person name="Iampietro C."/>
            <person name="Lluch J."/>
            <person name="Castinel A."/>
            <person name="Donnadieu C."/>
            <person name="Desvignes T."/>
            <person name="Floi Bucao C."/>
            <person name="Jouanno E."/>
            <person name="Wen M."/>
            <person name="Mejri S."/>
            <person name="Dirks R."/>
            <person name="Jansen H."/>
            <person name="Henkel C."/>
            <person name="Chen W.J."/>
            <person name="Zahm M."/>
            <person name="Cabau C."/>
            <person name="Klopp C."/>
            <person name="Thompson A.W."/>
            <person name="Robinson-Rechavi M."/>
            <person name="Braasch I."/>
            <person name="Lecointre G."/>
            <person name="Bobe J."/>
            <person name="Postlethwait J.H."/>
            <person name="Berthelot C."/>
            <person name="Roest Crollius H."/>
            <person name="Guiguen Y."/>
        </authorList>
    </citation>
    <scope>NUCLEOTIDE SEQUENCE</scope>
    <source>
        <strain evidence="1">WJC10195</strain>
    </source>
</reference>
<gene>
    <name evidence="1" type="ORF">SKAU_G00185370</name>
</gene>
<evidence type="ECO:0000313" key="1">
    <source>
        <dbReference type="EMBL" id="KAJ8355743.1"/>
    </source>
</evidence>
<dbReference type="AlphaFoldDB" id="A0A9Q1FCD3"/>
<name>A0A9Q1FCD3_SYNKA</name>
<proteinExistence type="predicted"/>
<keyword evidence="2" id="KW-1185">Reference proteome</keyword>
<comment type="caution">
    <text evidence="1">The sequence shown here is derived from an EMBL/GenBank/DDBJ whole genome shotgun (WGS) entry which is preliminary data.</text>
</comment>
<protein>
    <submittedName>
        <fullName evidence="1">Uncharacterized protein</fullName>
    </submittedName>
</protein>
<accession>A0A9Q1FCD3</accession>
<organism evidence="1 2">
    <name type="scientific">Synaphobranchus kaupii</name>
    <name type="common">Kaup's arrowtooth eel</name>
    <dbReference type="NCBI Taxonomy" id="118154"/>
    <lineage>
        <taxon>Eukaryota</taxon>
        <taxon>Metazoa</taxon>
        <taxon>Chordata</taxon>
        <taxon>Craniata</taxon>
        <taxon>Vertebrata</taxon>
        <taxon>Euteleostomi</taxon>
        <taxon>Actinopterygii</taxon>
        <taxon>Neopterygii</taxon>
        <taxon>Teleostei</taxon>
        <taxon>Anguilliformes</taxon>
        <taxon>Synaphobranchidae</taxon>
        <taxon>Synaphobranchus</taxon>
    </lineage>
</organism>
<dbReference type="EMBL" id="JAINUF010000006">
    <property type="protein sequence ID" value="KAJ8355743.1"/>
    <property type="molecule type" value="Genomic_DNA"/>
</dbReference>